<comment type="caution">
    <text evidence="2">The sequence shown here is derived from an EMBL/GenBank/DDBJ whole genome shotgun (WGS) entry which is preliminary data.</text>
</comment>
<dbReference type="InterPro" id="IPR007047">
    <property type="entry name" value="Flp_Fap"/>
</dbReference>
<feature type="transmembrane region" description="Helical" evidence="1">
    <location>
        <begin position="20"/>
        <end position="40"/>
    </location>
</feature>
<dbReference type="Proteomes" id="UP001612915">
    <property type="component" value="Unassembled WGS sequence"/>
</dbReference>
<keyword evidence="3" id="KW-1185">Reference proteome</keyword>
<dbReference type="EMBL" id="JBITLV010000007">
    <property type="protein sequence ID" value="MFI7589482.1"/>
    <property type="molecule type" value="Genomic_DNA"/>
</dbReference>
<proteinExistence type="predicted"/>
<dbReference type="Pfam" id="PF04964">
    <property type="entry name" value="Flp_Fap"/>
    <property type="match status" value="1"/>
</dbReference>
<keyword evidence="1" id="KW-0812">Transmembrane</keyword>
<evidence type="ECO:0000313" key="2">
    <source>
        <dbReference type="EMBL" id="MFI7589482.1"/>
    </source>
</evidence>
<sequence>MLTKLRSTVQGAKDRGASAVEYGLMVAAIAAVIVAIVFGLGNLVGNTLDDTCQSITGQGVAGAGNGCEAVVPNGG</sequence>
<keyword evidence="1" id="KW-0472">Membrane</keyword>
<accession>A0ABW8ASW9</accession>
<keyword evidence="1" id="KW-1133">Transmembrane helix</keyword>
<name>A0ABW8ASW9_9ACTN</name>
<evidence type="ECO:0000313" key="3">
    <source>
        <dbReference type="Proteomes" id="UP001612915"/>
    </source>
</evidence>
<gene>
    <name evidence="2" type="ORF">ACIB24_20650</name>
</gene>
<organism evidence="2 3">
    <name type="scientific">Spongisporangium articulatum</name>
    <dbReference type="NCBI Taxonomy" id="3362603"/>
    <lineage>
        <taxon>Bacteria</taxon>
        <taxon>Bacillati</taxon>
        <taxon>Actinomycetota</taxon>
        <taxon>Actinomycetes</taxon>
        <taxon>Kineosporiales</taxon>
        <taxon>Kineosporiaceae</taxon>
        <taxon>Spongisporangium</taxon>
    </lineage>
</organism>
<protein>
    <submittedName>
        <fullName evidence="2">Flp family type IVb pilin</fullName>
    </submittedName>
</protein>
<dbReference type="RefSeq" id="WP_398284069.1">
    <property type="nucleotide sequence ID" value="NZ_JBITLV010000007.1"/>
</dbReference>
<reference evidence="2 3" key="1">
    <citation type="submission" date="2024-10" db="EMBL/GenBank/DDBJ databases">
        <title>The Natural Products Discovery Center: Release of the First 8490 Sequenced Strains for Exploring Actinobacteria Biosynthetic Diversity.</title>
        <authorList>
            <person name="Kalkreuter E."/>
            <person name="Kautsar S.A."/>
            <person name="Yang D."/>
            <person name="Bader C.D."/>
            <person name="Teijaro C.N."/>
            <person name="Fluegel L."/>
            <person name="Davis C.M."/>
            <person name="Simpson J.R."/>
            <person name="Lauterbach L."/>
            <person name="Steele A.D."/>
            <person name="Gui C."/>
            <person name="Meng S."/>
            <person name="Li G."/>
            <person name="Viehrig K."/>
            <person name="Ye F."/>
            <person name="Su P."/>
            <person name="Kiefer A.F."/>
            <person name="Nichols A."/>
            <person name="Cepeda A.J."/>
            <person name="Yan W."/>
            <person name="Fan B."/>
            <person name="Jiang Y."/>
            <person name="Adhikari A."/>
            <person name="Zheng C.-J."/>
            <person name="Schuster L."/>
            <person name="Cowan T.M."/>
            <person name="Smanski M.J."/>
            <person name="Chevrette M.G."/>
            <person name="De Carvalho L.P.S."/>
            <person name="Shen B."/>
        </authorList>
    </citation>
    <scope>NUCLEOTIDE SEQUENCE [LARGE SCALE GENOMIC DNA]</scope>
    <source>
        <strain evidence="2 3">NPDC049639</strain>
    </source>
</reference>
<evidence type="ECO:0000256" key="1">
    <source>
        <dbReference type="SAM" id="Phobius"/>
    </source>
</evidence>